<protein>
    <submittedName>
        <fullName evidence="2">Flp family type IVb pilin</fullName>
    </submittedName>
</protein>
<name>A0ABW5UK91_9BURK</name>
<dbReference type="Pfam" id="PF04964">
    <property type="entry name" value="Flp_Fap"/>
    <property type="match status" value="1"/>
</dbReference>
<dbReference type="RefSeq" id="WP_066473132.1">
    <property type="nucleotide sequence ID" value="NZ_BCNT01000003.1"/>
</dbReference>
<proteinExistence type="predicted"/>
<reference evidence="3" key="1">
    <citation type="journal article" date="2019" name="Int. J. Syst. Evol. Microbiol.">
        <title>The Global Catalogue of Microorganisms (GCM) 10K type strain sequencing project: providing services to taxonomists for standard genome sequencing and annotation.</title>
        <authorList>
            <consortium name="The Broad Institute Genomics Platform"/>
            <consortium name="The Broad Institute Genome Sequencing Center for Infectious Disease"/>
            <person name="Wu L."/>
            <person name="Ma J."/>
        </authorList>
    </citation>
    <scope>NUCLEOTIDE SEQUENCE [LARGE SCALE GENOMIC DNA]</scope>
    <source>
        <strain evidence="3">TISTR 1906</strain>
    </source>
</reference>
<dbReference type="EMBL" id="JBHUMV010000001">
    <property type="protein sequence ID" value="MFD2752800.1"/>
    <property type="molecule type" value="Genomic_DNA"/>
</dbReference>
<keyword evidence="1" id="KW-1133">Transmembrane helix</keyword>
<sequence>MNKIAQKFGNSLQTFVHDEEGAQIIEYALIVAVVSLVLIVAIKTALTGSGGAFTQWLEKVKACLGVTGGTGTCT</sequence>
<accession>A0ABW5UK91</accession>
<dbReference type="InterPro" id="IPR007047">
    <property type="entry name" value="Flp_Fap"/>
</dbReference>
<comment type="caution">
    <text evidence="2">The sequence shown here is derived from an EMBL/GenBank/DDBJ whole genome shotgun (WGS) entry which is preliminary data.</text>
</comment>
<keyword evidence="1" id="KW-0472">Membrane</keyword>
<dbReference type="Proteomes" id="UP001597463">
    <property type="component" value="Unassembled WGS sequence"/>
</dbReference>
<feature type="transmembrane region" description="Helical" evidence="1">
    <location>
        <begin position="24"/>
        <end position="42"/>
    </location>
</feature>
<keyword evidence="1" id="KW-0812">Transmembrane</keyword>
<evidence type="ECO:0000313" key="3">
    <source>
        <dbReference type="Proteomes" id="UP001597463"/>
    </source>
</evidence>
<gene>
    <name evidence="2" type="ORF">ACFSW6_01775</name>
</gene>
<evidence type="ECO:0000313" key="2">
    <source>
        <dbReference type="EMBL" id="MFD2752800.1"/>
    </source>
</evidence>
<organism evidence="2 3">
    <name type="scientific">Comamonas terrae</name>
    <dbReference type="NCBI Taxonomy" id="673548"/>
    <lineage>
        <taxon>Bacteria</taxon>
        <taxon>Pseudomonadati</taxon>
        <taxon>Pseudomonadota</taxon>
        <taxon>Betaproteobacteria</taxon>
        <taxon>Burkholderiales</taxon>
        <taxon>Comamonadaceae</taxon>
        <taxon>Comamonas</taxon>
    </lineage>
</organism>
<keyword evidence="3" id="KW-1185">Reference proteome</keyword>
<evidence type="ECO:0000256" key="1">
    <source>
        <dbReference type="SAM" id="Phobius"/>
    </source>
</evidence>